<proteinExistence type="predicted"/>
<keyword evidence="1" id="KW-0863">Zinc-finger</keyword>
<keyword evidence="1" id="KW-0862">Zinc</keyword>
<dbReference type="Pfam" id="PF00096">
    <property type="entry name" value="zf-C2H2"/>
    <property type="match status" value="1"/>
</dbReference>
<feature type="region of interest" description="Disordered" evidence="2">
    <location>
        <begin position="174"/>
        <end position="265"/>
    </location>
</feature>
<evidence type="ECO:0000313" key="4">
    <source>
        <dbReference type="EMBL" id="KZV87232.1"/>
    </source>
</evidence>
<feature type="non-terminal residue" evidence="4">
    <location>
        <position position="265"/>
    </location>
</feature>
<dbReference type="GO" id="GO:0008270">
    <property type="term" value="F:zinc ion binding"/>
    <property type="evidence" value="ECO:0007669"/>
    <property type="project" value="UniProtKB-KW"/>
</dbReference>
<reference evidence="4 5" key="1">
    <citation type="journal article" date="2016" name="Mol. Biol. Evol.">
        <title>Comparative Genomics of Early-Diverging Mushroom-Forming Fungi Provides Insights into the Origins of Lignocellulose Decay Capabilities.</title>
        <authorList>
            <person name="Nagy L.G."/>
            <person name="Riley R."/>
            <person name="Tritt A."/>
            <person name="Adam C."/>
            <person name="Daum C."/>
            <person name="Floudas D."/>
            <person name="Sun H."/>
            <person name="Yadav J.S."/>
            <person name="Pangilinan J."/>
            <person name="Larsson K.H."/>
            <person name="Matsuura K."/>
            <person name="Barry K."/>
            <person name="Labutti K."/>
            <person name="Kuo R."/>
            <person name="Ohm R.A."/>
            <person name="Bhattacharya S.S."/>
            <person name="Shirouzu T."/>
            <person name="Yoshinaga Y."/>
            <person name="Martin F.M."/>
            <person name="Grigoriev I.V."/>
            <person name="Hibbett D.S."/>
        </authorList>
    </citation>
    <scope>NUCLEOTIDE SEQUENCE [LARGE SCALE GENOMIC DNA]</scope>
    <source>
        <strain evidence="4 5">HHB12029</strain>
    </source>
</reference>
<dbReference type="Gene3D" id="3.30.160.60">
    <property type="entry name" value="Classic Zinc Finger"/>
    <property type="match status" value="1"/>
</dbReference>
<keyword evidence="5" id="KW-1185">Reference proteome</keyword>
<dbReference type="EMBL" id="KV426132">
    <property type="protein sequence ID" value="KZV87232.1"/>
    <property type="molecule type" value="Genomic_DNA"/>
</dbReference>
<dbReference type="PROSITE" id="PS50157">
    <property type="entry name" value="ZINC_FINGER_C2H2_2"/>
    <property type="match status" value="1"/>
</dbReference>
<dbReference type="InterPro" id="IPR036236">
    <property type="entry name" value="Znf_C2H2_sf"/>
</dbReference>
<dbReference type="InParanoid" id="A0A165ELP3"/>
<gene>
    <name evidence="4" type="ORF">EXIGLDRAFT_723991</name>
</gene>
<evidence type="ECO:0000256" key="1">
    <source>
        <dbReference type="PROSITE-ProRule" id="PRU00042"/>
    </source>
</evidence>
<feature type="compositionally biased region" description="Polar residues" evidence="2">
    <location>
        <begin position="242"/>
        <end position="265"/>
    </location>
</feature>
<dbReference type="OrthoDB" id="5388486at2759"/>
<organism evidence="4 5">
    <name type="scientific">Exidia glandulosa HHB12029</name>
    <dbReference type="NCBI Taxonomy" id="1314781"/>
    <lineage>
        <taxon>Eukaryota</taxon>
        <taxon>Fungi</taxon>
        <taxon>Dikarya</taxon>
        <taxon>Basidiomycota</taxon>
        <taxon>Agaricomycotina</taxon>
        <taxon>Agaricomycetes</taxon>
        <taxon>Auriculariales</taxon>
        <taxon>Exidiaceae</taxon>
        <taxon>Exidia</taxon>
    </lineage>
</organism>
<dbReference type="Proteomes" id="UP000077266">
    <property type="component" value="Unassembled WGS sequence"/>
</dbReference>
<evidence type="ECO:0000256" key="2">
    <source>
        <dbReference type="SAM" id="MobiDB-lite"/>
    </source>
</evidence>
<accession>A0A165ELP3</accession>
<feature type="domain" description="C2H2-type" evidence="3">
    <location>
        <begin position="124"/>
        <end position="152"/>
    </location>
</feature>
<evidence type="ECO:0000313" key="5">
    <source>
        <dbReference type="Proteomes" id="UP000077266"/>
    </source>
</evidence>
<evidence type="ECO:0000259" key="3">
    <source>
        <dbReference type="PROSITE" id="PS50157"/>
    </source>
</evidence>
<dbReference type="SMART" id="SM00355">
    <property type="entry name" value="ZnF_C2H2"/>
    <property type="match status" value="2"/>
</dbReference>
<dbReference type="InterPro" id="IPR013087">
    <property type="entry name" value="Znf_C2H2_type"/>
</dbReference>
<dbReference type="PROSITE" id="PS00028">
    <property type="entry name" value="ZINC_FINGER_C2H2_1"/>
    <property type="match status" value="1"/>
</dbReference>
<feature type="compositionally biased region" description="Low complexity" evidence="2">
    <location>
        <begin position="181"/>
        <end position="228"/>
    </location>
</feature>
<protein>
    <recommendedName>
        <fullName evidence="3">C2H2-type domain-containing protein</fullName>
    </recommendedName>
</protein>
<name>A0A165ELP3_EXIGL</name>
<keyword evidence="1" id="KW-0479">Metal-binding</keyword>
<sequence length="265" mass="28851">MPSHNSNLRRVLKVHTIRRLLGALITLNRLSPMDLAAVAAVVLLTQPRRPLQALYLHRMHGVLFCLRRLESPRRSLARNHILNRTQNFGIHLCAWGPCKAPFIDSSTLLKHIRAAHGLGSYKAFNCTVCDKRFPTSADLESHSYVEHPATSGRRISVDNSHRLLQGLLASAGVGVKRRSSDPFSPTSRSISSSPAPATPTSAVSTSAPIRTPTSSSASSTSAYSSSIDDSPRLTKRRRSDSSTESLSPHTPRTPDSNTFLSSTSP</sequence>
<dbReference type="AlphaFoldDB" id="A0A165ELP3"/>
<dbReference type="SUPFAM" id="SSF57667">
    <property type="entry name" value="beta-beta-alpha zinc fingers"/>
    <property type="match status" value="1"/>
</dbReference>